<dbReference type="AlphaFoldDB" id="A0A8D8RLI3"/>
<feature type="chain" id="PRO_5034692784" evidence="1">
    <location>
        <begin position="20"/>
        <end position="339"/>
    </location>
</feature>
<reference evidence="2" key="1">
    <citation type="submission" date="2021-05" db="EMBL/GenBank/DDBJ databases">
        <authorList>
            <person name="Alioto T."/>
            <person name="Alioto T."/>
            <person name="Gomez Garrido J."/>
        </authorList>
    </citation>
    <scope>NUCLEOTIDE SEQUENCE</scope>
</reference>
<sequence>MILSIWALVSIIQIQWILALENYPNTDKKKLCAPKGATIDIKAPICIPHGHTENGDQWENNSVANCAGLLKEQCPEFNQAECVWQPLTFNQLNVGYDCAGTAGGTNILFCSNFRQSLSFNQSNVGYDCAGGTNVLFPACRLKYYASLHKSLSKKTWMEIMYVNQYGTTLQKNTDYYIIEIHRWVHSDAVEYFGDVNEPDYPLSALNSKQPGGFIWTNDSYAIKKSAITDKPLCSGGKDVDNFCSTTLHDAYINYTYEYLNPSSVVSICGTEVKMDEQTNTLIKEEVCKIAQKSSLPESNNELYNVKVCKAVKGKPLSDNYIAIDLRCKRQRSWEDYYDD</sequence>
<feature type="signal peptide" evidence="1">
    <location>
        <begin position="1"/>
        <end position="19"/>
    </location>
</feature>
<organism evidence="2">
    <name type="scientific">Cacopsylla melanoneura</name>
    <dbReference type="NCBI Taxonomy" id="428564"/>
    <lineage>
        <taxon>Eukaryota</taxon>
        <taxon>Metazoa</taxon>
        <taxon>Ecdysozoa</taxon>
        <taxon>Arthropoda</taxon>
        <taxon>Hexapoda</taxon>
        <taxon>Insecta</taxon>
        <taxon>Pterygota</taxon>
        <taxon>Neoptera</taxon>
        <taxon>Paraneoptera</taxon>
        <taxon>Hemiptera</taxon>
        <taxon>Sternorrhyncha</taxon>
        <taxon>Psylloidea</taxon>
        <taxon>Psyllidae</taxon>
        <taxon>Psyllinae</taxon>
        <taxon>Cacopsylla</taxon>
    </lineage>
</organism>
<evidence type="ECO:0000256" key="1">
    <source>
        <dbReference type="SAM" id="SignalP"/>
    </source>
</evidence>
<dbReference type="EMBL" id="HBUF01174335">
    <property type="protein sequence ID" value="CAG6653589.1"/>
    <property type="molecule type" value="Transcribed_RNA"/>
</dbReference>
<accession>A0A8D8RLI3</accession>
<proteinExistence type="predicted"/>
<keyword evidence="1" id="KW-0732">Signal</keyword>
<protein>
    <submittedName>
        <fullName evidence="2">Uncharacterized protein</fullName>
    </submittedName>
</protein>
<name>A0A8D8RLI3_9HEMI</name>
<evidence type="ECO:0000313" key="2">
    <source>
        <dbReference type="EMBL" id="CAG6653589.1"/>
    </source>
</evidence>